<keyword evidence="3" id="KW-0238">DNA-binding</keyword>
<accession>A0A646KIQ6</accession>
<protein>
    <submittedName>
        <fullName evidence="7">LysR family transcriptional regulator</fullName>
    </submittedName>
</protein>
<sequence>MNGVRGVYNLRRLEVLRELKYRGTLAAVASAMSYSPSAVSQQLSLLESEVGAPLLEREGRGVRLTPQAEILVARTEKALRELERAEAEIAASLYEVSGTIRVAAFQTAMLALMPTALTWLRENHARIRVEATQAEPDTSLPGLLTRDFDLVIAETFPGHVRPVRASEFEHHLLCEDAMRLATPAPVGSLADLAERPWVMEPAGTPARAWATAICHAADFEPDVAYVSADMLVHARLVEQGHAVAFLPDMLWFDRAPGLLLDRAPGPLLDGSAGHTRTVLATIRAGAGEHPLIQTFLTAIRHAIGELPARTGYPPHRRRRHH</sequence>
<dbReference type="PROSITE" id="PS50931">
    <property type="entry name" value="HTH_LYSR"/>
    <property type="match status" value="1"/>
</dbReference>
<keyword evidence="8" id="KW-1185">Reference proteome</keyword>
<dbReference type="Gene3D" id="1.10.10.10">
    <property type="entry name" value="Winged helix-like DNA-binding domain superfamily/Winged helix DNA-binding domain"/>
    <property type="match status" value="1"/>
</dbReference>
<keyword evidence="2" id="KW-0805">Transcription regulation</keyword>
<evidence type="ECO:0000256" key="2">
    <source>
        <dbReference type="ARBA" id="ARBA00023015"/>
    </source>
</evidence>
<feature type="coiled-coil region" evidence="5">
    <location>
        <begin position="68"/>
        <end position="95"/>
    </location>
</feature>
<evidence type="ECO:0000256" key="3">
    <source>
        <dbReference type="ARBA" id="ARBA00023125"/>
    </source>
</evidence>
<feature type="domain" description="HTH lysR-type" evidence="6">
    <location>
        <begin position="8"/>
        <end position="65"/>
    </location>
</feature>
<gene>
    <name evidence="7" type="ORF">FF041_18630</name>
</gene>
<dbReference type="InterPro" id="IPR000847">
    <property type="entry name" value="LysR_HTH_N"/>
</dbReference>
<dbReference type="PANTHER" id="PTHR30419">
    <property type="entry name" value="HTH-TYPE TRANSCRIPTIONAL REGULATOR YBHD"/>
    <property type="match status" value="1"/>
</dbReference>
<evidence type="ECO:0000256" key="1">
    <source>
        <dbReference type="ARBA" id="ARBA00009437"/>
    </source>
</evidence>
<dbReference type="GO" id="GO:0003677">
    <property type="term" value="F:DNA binding"/>
    <property type="evidence" value="ECO:0007669"/>
    <property type="project" value="UniProtKB-KW"/>
</dbReference>
<dbReference type="InterPro" id="IPR005119">
    <property type="entry name" value="LysR_subst-bd"/>
</dbReference>
<dbReference type="InterPro" id="IPR036388">
    <property type="entry name" value="WH-like_DNA-bd_sf"/>
</dbReference>
<evidence type="ECO:0000313" key="7">
    <source>
        <dbReference type="EMBL" id="MQT02149.1"/>
    </source>
</evidence>
<evidence type="ECO:0000313" key="8">
    <source>
        <dbReference type="Proteomes" id="UP000419138"/>
    </source>
</evidence>
<evidence type="ECO:0000256" key="5">
    <source>
        <dbReference type="SAM" id="Coils"/>
    </source>
</evidence>
<keyword evidence="4" id="KW-0804">Transcription</keyword>
<dbReference type="OrthoDB" id="3673085at2"/>
<evidence type="ECO:0000259" key="6">
    <source>
        <dbReference type="PROSITE" id="PS50931"/>
    </source>
</evidence>
<dbReference type="InterPro" id="IPR036390">
    <property type="entry name" value="WH_DNA-bd_sf"/>
</dbReference>
<dbReference type="Proteomes" id="UP000419138">
    <property type="component" value="Unassembled WGS sequence"/>
</dbReference>
<proteinExistence type="inferred from homology"/>
<dbReference type="InterPro" id="IPR050950">
    <property type="entry name" value="HTH-type_LysR_regulators"/>
</dbReference>
<evidence type="ECO:0000256" key="4">
    <source>
        <dbReference type="ARBA" id="ARBA00023163"/>
    </source>
</evidence>
<dbReference type="AlphaFoldDB" id="A0A646KIQ6"/>
<dbReference type="SUPFAM" id="SSF53850">
    <property type="entry name" value="Periplasmic binding protein-like II"/>
    <property type="match status" value="1"/>
</dbReference>
<organism evidence="7 8">
    <name type="scientific">Streptomyces jumonjinensis</name>
    <dbReference type="NCBI Taxonomy" id="1945"/>
    <lineage>
        <taxon>Bacteria</taxon>
        <taxon>Bacillati</taxon>
        <taxon>Actinomycetota</taxon>
        <taxon>Actinomycetes</taxon>
        <taxon>Kitasatosporales</taxon>
        <taxon>Streptomycetaceae</taxon>
        <taxon>Streptomyces</taxon>
    </lineage>
</organism>
<comment type="similarity">
    <text evidence="1">Belongs to the LysR transcriptional regulatory family.</text>
</comment>
<reference evidence="7 8" key="1">
    <citation type="submission" date="2019-05" db="EMBL/GenBank/DDBJ databases">
        <title>Comparative genomics and metabolomics analyses of clavulanic acid producing Streptomyces species provides insight into specialized metabolism and evolution of beta-lactam biosynthetic gene clusters.</title>
        <authorList>
            <person name="Moore M.A."/>
            <person name="Cruz-Morales P."/>
            <person name="Barona Gomez F."/>
            <person name="Kapil T."/>
        </authorList>
    </citation>
    <scope>NUCLEOTIDE SEQUENCE [LARGE SCALE GENOMIC DNA]</scope>
    <source>
        <strain evidence="7 8">NRRL 5741</strain>
    </source>
</reference>
<dbReference type="Pfam" id="PF00126">
    <property type="entry name" value="HTH_1"/>
    <property type="match status" value="1"/>
</dbReference>
<keyword evidence="5" id="KW-0175">Coiled coil</keyword>
<dbReference type="Pfam" id="PF03466">
    <property type="entry name" value="LysR_substrate"/>
    <property type="match status" value="1"/>
</dbReference>
<dbReference type="GO" id="GO:0005829">
    <property type="term" value="C:cytosol"/>
    <property type="evidence" value="ECO:0007669"/>
    <property type="project" value="TreeGrafter"/>
</dbReference>
<dbReference type="SUPFAM" id="SSF46785">
    <property type="entry name" value="Winged helix' DNA-binding domain"/>
    <property type="match status" value="1"/>
</dbReference>
<dbReference type="GO" id="GO:0003700">
    <property type="term" value="F:DNA-binding transcription factor activity"/>
    <property type="evidence" value="ECO:0007669"/>
    <property type="project" value="InterPro"/>
</dbReference>
<dbReference type="EMBL" id="VCLA01000145">
    <property type="protein sequence ID" value="MQT02149.1"/>
    <property type="molecule type" value="Genomic_DNA"/>
</dbReference>
<dbReference type="Gene3D" id="3.40.190.10">
    <property type="entry name" value="Periplasmic binding protein-like II"/>
    <property type="match status" value="2"/>
</dbReference>
<name>A0A646KIQ6_STRJU</name>
<comment type="caution">
    <text evidence="7">The sequence shown here is derived from an EMBL/GenBank/DDBJ whole genome shotgun (WGS) entry which is preliminary data.</text>
</comment>